<dbReference type="Proteomes" id="UP001164250">
    <property type="component" value="Chromosome 6"/>
</dbReference>
<comment type="caution">
    <text evidence="1">The sequence shown here is derived from an EMBL/GenBank/DDBJ whole genome shotgun (WGS) entry which is preliminary data.</text>
</comment>
<sequence length="442" mass="50537">MPSGKGLPRFLIIMETKLSFVADSPPLSVFVVVKLTGISLRTDPSGSNPTFHFPNGLKMHGTNVLLRYIGRVANWYGLKAYESGEVIIFKCMQLCGKYLEKRPVVVGRCLSIADIVIWSALAGTGQRWEISRKSKKYQNLRSGKASAAKSKEQQGCPTIKKCECGCFEKGKAVAIHLLKYVFLMLKSARDVCDLHQNQVVIFTLGTQKRPLNQYFARRHWGSSMKKLPILQIISQDLMEMALIRWGKANVDDTPREQMKKERMDGIEPKCRSNSVEENMKLWKEMILGSERVRSSEYHDCSAQYHRIREDMGVKKVDGWDDPCFPTVQGMVRRGLKVEALILFILEQGALKNLNLMEWDKLWTINKKIIDPVCPRHHAVIEERGVFLTLTIQGIRDMKFEEREDFLDVLNTCTKIEIPAVGDSDMRNLKCVEVLQLEKKGYY</sequence>
<name>A0ACC1B9H3_9ROSI</name>
<protein>
    <submittedName>
        <fullName evidence="1">Uncharacterized protein</fullName>
    </submittedName>
</protein>
<keyword evidence="2" id="KW-1185">Reference proteome</keyword>
<gene>
    <name evidence="1" type="ORF">Patl1_15309</name>
</gene>
<reference evidence="2" key="1">
    <citation type="journal article" date="2023" name="G3 (Bethesda)">
        <title>Genome assembly and association tests identify interacting loci associated with vigor, precocity, and sex in interspecific pistachio rootstocks.</title>
        <authorList>
            <person name="Palmer W."/>
            <person name="Jacygrad E."/>
            <person name="Sagayaradj S."/>
            <person name="Cavanaugh K."/>
            <person name="Han R."/>
            <person name="Bertier L."/>
            <person name="Beede B."/>
            <person name="Kafkas S."/>
            <person name="Golino D."/>
            <person name="Preece J."/>
            <person name="Michelmore R."/>
        </authorList>
    </citation>
    <scope>NUCLEOTIDE SEQUENCE [LARGE SCALE GENOMIC DNA]</scope>
</reference>
<accession>A0ACC1B9H3</accession>
<evidence type="ECO:0000313" key="2">
    <source>
        <dbReference type="Proteomes" id="UP001164250"/>
    </source>
</evidence>
<evidence type="ECO:0000313" key="1">
    <source>
        <dbReference type="EMBL" id="KAJ0095571.1"/>
    </source>
</evidence>
<organism evidence="1 2">
    <name type="scientific">Pistacia atlantica</name>
    <dbReference type="NCBI Taxonomy" id="434234"/>
    <lineage>
        <taxon>Eukaryota</taxon>
        <taxon>Viridiplantae</taxon>
        <taxon>Streptophyta</taxon>
        <taxon>Embryophyta</taxon>
        <taxon>Tracheophyta</taxon>
        <taxon>Spermatophyta</taxon>
        <taxon>Magnoliopsida</taxon>
        <taxon>eudicotyledons</taxon>
        <taxon>Gunneridae</taxon>
        <taxon>Pentapetalae</taxon>
        <taxon>rosids</taxon>
        <taxon>malvids</taxon>
        <taxon>Sapindales</taxon>
        <taxon>Anacardiaceae</taxon>
        <taxon>Pistacia</taxon>
    </lineage>
</organism>
<dbReference type="EMBL" id="CM047902">
    <property type="protein sequence ID" value="KAJ0095571.1"/>
    <property type="molecule type" value="Genomic_DNA"/>
</dbReference>
<proteinExistence type="predicted"/>